<evidence type="ECO:0000313" key="2">
    <source>
        <dbReference type="EMBL" id="ESL10698.1"/>
    </source>
</evidence>
<dbReference type="AlphaFoldDB" id="A0A061J5I6"/>
<dbReference type="SUPFAM" id="SSF48371">
    <property type="entry name" value="ARM repeat"/>
    <property type="match status" value="1"/>
</dbReference>
<proteinExistence type="predicted"/>
<accession>A0A061J5I6</accession>
<sequence length="519" mass="56662">MFPSLVLLLISFVLFLFLFWVALSVPARGARRRTHNAGEADGNATATLFLHPWLVMTASRLQEVVIGTHDSCDASGVLPATSAWKDHLPDPPTLAEVEAHVASLRALVENGNAFIEATALQLIETIVDRLDQVYYWAVEEGTTFLNEPSQLAQCGVPELTLLCVATRRPRIVGAALRIMRHLLRHRQAASYLMASATMNKEKQKTSLTHTEDDNLFGILASVMRQHAGLSELQAEVAAVATEAALLDIDGLLESTIISHVLAALERHGSSTAMQREGVWMFSTLVDIPCGDAPGKDDAGNDVVPRTPIAVLLSQCGVVVRFVVDVVKSHSTNVEVKRNAVHFFLRCASYPENREVLLQEGVYPVLVDALPSAVRIPELFAEVTEAIASFIPLLDPLQQRSLVLVVRRVLLKTSSPVFVSLCVALLVRILQLGPRGDLMPCQGMQPGVSEETAPNRCLRGGELTRSDTIRLGEGDIRVFMTSHFIPQLLCCAADTIGEDDAVLRRVVADAVGLLAPYRWR</sequence>
<evidence type="ECO:0000256" key="1">
    <source>
        <dbReference type="SAM" id="SignalP"/>
    </source>
</evidence>
<organism evidence="2 3">
    <name type="scientific">Trypanosoma rangeli SC58</name>
    <dbReference type="NCBI Taxonomy" id="429131"/>
    <lineage>
        <taxon>Eukaryota</taxon>
        <taxon>Discoba</taxon>
        <taxon>Euglenozoa</taxon>
        <taxon>Kinetoplastea</taxon>
        <taxon>Metakinetoplastina</taxon>
        <taxon>Trypanosomatida</taxon>
        <taxon>Trypanosomatidae</taxon>
        <taxon>Trypanosoma</taxon>
        <taxon>Herpetosoma</taxon>
    </lineage>
</organism>
<reference evidence="2 3" key="1">
    <citation type="submission" date="2013-07" db="EMBL/GenBank/DDBJ databases">
        <authorList>
            <person name="Stoco P.H."/>
            <person name="Wagner G."/>
            <person name="Gerber A."/>
            <person name="Zaha A."/>
            <person name="Thompson C."/>
            <person name="Bartholomeu D.C."/>
            <person name="Luckemeyer D.D."/>
            <person name="Bahia D."/>
            <person name="Loreto E."/>
            <person name="Prestes E.B."/>
            <person name="Lima F.M."/>
            <person name="Rodrigues-Luiz G."/>
            <person name="Vallejo G.A."/>
            <person name="Filho J.F."/>
            <person name="Monteiro K.M."/>
            <person name="Tyler K.M."/>
            <person name="de Almeida L.G."/>
            <person name="Ortiz M.F."/>
            <person name="Siervo M.A."/>
            <person name="de Moraes M.H."/>
            <person name="Cunha O.L."/>
            <person name="Mendonca-Neto R."/>
            <person name="Silva R."/>
            <person name="Teixeira S.M."/>
            <person name="Murta S.M."/>
            <person name="Sincero T.C."/>
            <person name="Mendes T.A."/>
            <person name="Urmenyi T.P."/>
            <person name="Silva V.G."/>
            <person name="da Rocha W.D."/>
            <person name="Andersson B."/>
            <person name="Romanha A.J."/>
            <person name="Steindel M."/>
            <person name="de Vasconcelos A.T."/>
            <person name="Grisard E.C."/>
        </authorList>
    </citation>
    <scope>NUCLEOTIDE SEQUENCE [LARGE SCALE GENOMIC DNA]</scope>
    <source>
        <strain evidence="2 3">SC58</strain>
    </source>
</reference>
<keyword evidence="1" id="KW-0732">Signal</keyword>
<dbReference type="InterPro" id="IPR016024">
    <property type="entry name" value="ARM-type_fold"/>
</dbReference>
<evidence type="ECO:0000313" key="3">
    <source>
        <dbReference type="Proteomes" id="UP000031737"/>
    </source>
</evidence>
<feature type="signal peptide" evidence="1">
    <location>
        <begin position="1"/>
        <end position="24"/>
    </location>
</feature>
<gene>
    <name evidence="2" type="ORF">TRSC58_01564</name>
</gene>
<dbReference type="Proteomes" id="UP000031737">
    <property type="component" value="Unassembled WGS sequence"/>
</dbReference>
<dbReference type="VEuPathDB" id="TriTrypDB:TRSC58_01564"/>
<dbReference type="EMBL" id="AUPL01001564">
    <property type="protein sequence ID" value="ESL10698.1"/>
    <property type="molecule type" value="Genomic_DNA"/>
</dbReference>
<dbReference type="InterPro" id="IPR011989">
    <property type="entry name" value="ARM-like"/>
</dbReference>
<protein>
    <submittedName>
        <fullName evidence="2">Uncharacterized protein</fullName>
    </submittedName>
</protein>
<dbReference type="OrthoDB" id="245901at2759"/>
<comment type="caution">
    <text evidence="2">The sequence shown here is derived from an EMBL/GenBank/DDBJ whole genome shotgun (WGS) entry which is preliminary data.</text>
</comment>
<dbReference type="Gene3D" id="1.25.10.10">
    <property type="entry name" value="Leucine-rich Repeat Variant"/>
    <property type="match status" value="1"/>
</dbReference>
<feature type="chain" id="PRO_5001605196" evidence="1">
    <location>
        <begin position="25"/>
        <end position="519"/>
    </location>
</feature>
<keyword evidence="3" id="KW-1185">Reference proteome</keyword>
<name>A0A061J5I6_TRYRA</name>